<keyword evidence="3" id="KW-1185">Reference proteome</keyword>
<accession>A0ABY4RMW2</accession>
<dbReference type="Proteomes" id="UP001057134">
    <property type="component" value="Chromosome"/>
</dbReference>
<evidence type="ECO:0000256" key="1">
    <source>
        <dbReference type="SAM" id="Phobius"/>
    </source>
</evidence>
<organism evidence="2 3">
    <name type="scientific">Paenibacillus konkukensis</name>
    <dbReference type="NCBI Taxonomy" id="2020716"/>
    <lineage>
        <taxon>Bacteria</taxon>
        <taxon>Bacillati</taxon>
        <taxon>Bacillota</taxon>
        <taxon>Bacilli</taxon>
        <taxon>Bacillales</taxon>
        <taxon>Paenibacillaceae</taxon>
        <taxon>Paenibacillus</taxon>
    </lineage>
</organism>
<keyword evidence="1" id="KW-1133">Transmembrane helix</keyword>
<keyword evidence="1" id="KW-0472">Membrane</keyword>
<sequence>MLLILLFILLVIVIIFRKEIKNMIAYGILAILAFGLWQVAWWGALIVVALFVVPFIGGFLLEHFKGRKQAAK</sequence>
<gene>
    <name evidence="2" type="ORF">SK3146_02477</name>
</gene>
<dbReference type="RefSeq" id="WP_018749818.1">
    <property type="nucleotide sequence ID" value="NZ_CP027059.1"/>
</dbReference>
<reference evidence="2" key="2">
    <citation type="journal article" date="2021" name="J Anim Sci Technol">
        <title>Complete genome sequence of Paenibacillus konkukensis sp. nov. SK3146 as a potential probiotic strain.</title>
        <authorList>
            <person name="Jung H.I."/>
            <person name="Park S."/>
            <person name="Niu K.M."/>
            <person name="Lee S.W."/>
            <person name="Kothari D."/>
            <person name="Yi K.J."/>
            <person name="Kim S.K."/>
        </authorList>
    </citation>
    <scope>NUCLEOTIDE SEQUENCE</scope>
    <source>
        <strain evidence="2">SK3146</strain>
    </source>
</reference>
<evidence type="ECO:0000313" key="2">
    <source>
        <dbReference type="EMBL" id="UQZ83290.1"/>
    </source>
</evidence>
<reference evidence="2" key="1">
    <citation type="submission" date="2018-02" db="EMBL/GenBank/DDBJ databases">
        <authorList>
            <person name="Kim S.-K."/>
            <person name="Jung H.-I."/>
            <person name="Lee S.-W."/>
        </authorList>
    </citation>
    <scope>NUCLEOTIDE SEQUENCE</scope>
    <source>
        <strain evidence="2">SK3146</strain>
    </source>
</reference>
<keyword evidence="1" id="KW-0812">Transmembrane</keyword>
<feature type="transmembrane region" description="Helical" evidence="1">
    <location>
        <begin position="41"/>
        <end position="61"/>
    </location>
</feature>
<protein>
    <submittedName>
        <fullName evidence="2">Uncharacterized protein</fullName>
    </submittedName>
</protein>
<evidence type="ECO:0000313" key="3">
    <source>
        <dbReference type="Proteomes" id="UP001057134"/>
    </source>
</evidence>
<name>A0ABY4RMW2_9BACL</name>
<proteinExistence type="predicted"/>
<dbReference type="EMBL" id="CP027059">
    <property type="protein sequence ID" value="UQZ83290.1"/>
    <property type="molecule type" value="Genomic_DNA"/>
</dbReference>